<dbReference type="GO" id="GO:0000166">
    <property type="term" value="F:nucleotide binding"/>
    <property type="evidence" value="ECO:0007669"/>
    <property type="project" value="UniProtKB-KW"/>
</dbReference>
<feature type="domain" description="Enoyl reductase (ER)" evidence="6">
    <location>
        <begin position="52"/>
        <end position="388"/>
    </location>
</feature>
<keyword evidence="3" id="KW-0547">Nucleotide-binding</keyword>
<evidence type="ECO:0000256" key="1">
    <source>
        <dbReference type="ARBA" id="ARBA00008072"/>
    </source>
</evidence>
<dbReference type="PANTHER" id="PTHR45348">
    <property type="entry name" value="HYPOTHETICAL OXIDOREDUCTASE (EUROFUNG)"/>
    <property type="match status" value="1"/>
</dbReference>
<dbReference type="SUPFAM" id="SSF50129">
    <property type="entry name" value="GroES-like"/>
    <property type="match status" value="1"/>
</dbReference>
<evidence type="ECO:0000313" key="7">
    <source>
        <dbReference type="EMBL" id="OQE31371.1"/>
    </source>
</evidence>
<dbReference type="EMBL" id="MLKD01000001">
    <property type="protein sequence ID" value="OQE31371.1"/>
    <property type="molecule type" value="Genomic_DNA"/>
</dbReference>
<accession>A0A1V6TYM4</accession>
<evidence type="ECO:0000259" key="6">
    <source>
        <dbReference type="SMART" id="SM00829"/>
    </source>
</evidence>
<proteinExistence type="inferred from homology"/>
<dbReference type="InterPro" id="IPR047122">
    <property type="entry name" value="Trans-enoyl_RdTase-like"/>
</dbReference>
<dbReference type="InterPro" id="IPR036291">
    <property type="entry name" value="NAD(P)-bd_dom_sf"/>
</dbReference>
<dbReference type="STRING" id="303698.A0A1V6TYM4"/>
<dbReference type="InterPro" id="IPR013149">
    <property type="entry name" value="ADH-like_C"/>
</dbReference>
<name>A0A1V6TYM4_9EURO</name>
<comment type="similarity">
    <text evidence="1">Belongs to the zinc-containing alcohol dehydrogenase family.</text>
</comment>
<dbReference type="AlphaFoldDB" id="A0A1V6TYM4"/>
<evidence type="ECO:0000256" key="5">
    <source>
        <dbReference type="ARBA" id="ARBA00023002"/>
    </source>
</evidence>
<dbReference type="OrthoDB" id="9992527at2759"/>
<keyword evidence="5" id="KW-0560">Oxidoreductase</keyword>
<comment type="subunit">
    <text evidence="2">Monomer.</text>
</comment>
<sequence>MSLTHKVSAKHILPLNSRYTLSCLNNLKKSIVTMTNTNVPILQRAIVQHENGILQVTPDLPIQQPSPSQLLVRVLCVALNPCDFKMPLRFPTPGLWDGCDFAGRIVAIGSEAAKEGRFSIGDEVFGAVQGSNQADPTSGAYCEYLIVEQDFVFHIPKNLSFASASGISGTAIATLGIALFWSLRVSGALDAPTSTQEDVLIYGGSSTLGLLAIQMVKLCGHRVITTCSPRNFELVRSYGADLAFDYHSATCAKDIRAATKNALRYVLDPFSDVRSVSICQEAFGRTGGRYCGLEQYQEQLFTRKTVKHELVMGGAISGKGVQLPDPYGVPPNPEIGLWARSWYGVVQRLIDESKIKPTPVETLSGGLDAVIPGLDRLRNGYVSGKKLVVPLSTDDHKSL</sequence>
<dbReference type="GO" id="GO:0016651">
    <property type="term" value="F:oxidoreductase activity, acting on NAD(P)H"/>
    <property type="evidence" value="ECO:0007669"/>
    <property type="project" value="InterPro"/>
</dbReference>
<keyword evidence="4" id="KW-0521">NADP</keyword>
<dbReference type="SMART" id="SM00829">
    <property type="entry name" value="PKS_ER"/>
    <property type="match status" value="1"/>
</dbReference>
<keyword evidence="8" id="KW-1185">Reference proteome</keyword>
<dbReference type="Proteomes" id="UP000191285">
    <property type="component" value="Unassembled WGS sequence"/>
</dbReference>
<comment type="caution">
    <text evidence="7">The sequence shown here is derived from an EMBL/GenBank/DDBJ whole genome shotgun (WGS) entry which is preliminary data.</text>
</comment>
<dbReference type="Pfam" id="PF08240">
    <property type="entry name" value="ADH_N"/>
    <property type="match status" value="1"/>
</dbReference>
<protein>
    <recommendedName>
        <fullName evidence="6">Enoyl reductase (ER) domain-containing protein</fullName>
    </recommendedName>
</protein>
<dbReference type="InterPro" id="IPR020843">
    <property type="entry name" value="ER"/>
</dbReference>
<dbReference type="Gene3D" id="3.90.180.10">
    <property type="entry name" value="Medium-chain alcohol dehydrogenases, catalytic domain"/>
    <property type="match status" value="1"/>
</dbReference>
<reference evidence="8" key="1">
    <citation type="journal article" date="2017" name="Nat. Microbiol.">
        <title>Global analysis of biosynthetic gene clusters reveals vast potential of secondary metabolite production in Penicillium species.</title>
        <authorList>
            <person name="Nielsen J.C."/>
            <person name="Grijseels S."/>
            <person name="Prigent S."/>
            <person name="Ji B."/>
            <person name="Dainat J."/>
            <person name="Nielsen K.F."/>
            <person name="Frisvad J.C."/>
            <person name="Workman M."/>
            <person name="Nielsen J."/>
        </authorList>
    </citation>
    <scope>NUCLEOTIDE SEQUENCE [LARGE SCALE GENOMIC DNA]</scope>
    <source>
        <strain evidence="8">IBT 24891</strain>
    </source>
</reference>
<evidence type="ECO:0000256" key="3">
    <source>
        <dbReference type="ARBA" id="ARBA00022741"/>
    </source>
</evidence>
<dbReference type="SUPFAM" id="SSF51735">
    <property type="entry name" value="NAD(P)-binding Rossmann-fold domains"/>
    <property type="match status" value="1"/>
</dbReference>
<dbReference type="Pfam" id="PF00107">
    <property type="entry name" value="ADH_zinc_N"/>
    <property type="match status" value="1"/>
</dbReference>
<evidence type="ECO:0000313" key="8">
    <source>
        <dbReference type="Proteomes" id="UP000191285"/>
    </source>
</evidence>
<dbReference type="Gene3D" id="3.40.50.720">
    <property type="entry name" value="NAD(P)-binding Rossmann-like Domain"/>
    <property type="match status" value="1"/>
</dbReference>
<dbReference type="CDD" id="cd08249">
    <property type="entry name" value="enoyl_reductase_like"/>
    <property type="match status" value="1"/>
</dbReference>
<dbReference type="InterPro" id="IPR013154">
    <property type="entry name" value="ADH-like_N"/>
</dbReference>
<dbReference type="InterPro" id="IPR011032">
    <property type="entry name" value="GroES-like_sf"/>
</dbReference>
<evidence type="ECO:0000256" key="2">
    <source>
        <dbReference type="ARBA" id="ARBA00011245"/>
    </source>
</evidence>
<evidence type="ECO:0000256" key="4">
    <source>
        <dbReference type="ARBA" id="ARBA00022857"/>
    </source>
</evidence>
<dbReference type="PANTHER" id="PTHR45348:SF1">
    <property type="entry name" value="TRANS-ENOYL REDUCTASE STHE"/>
    <property type="match status" value="1"/>
</dbReference>
<gene>
    <name evidence="7" type="ORF">PENSTE_c001G07122</name>
</gene>
<organism evidence="7 8">
    <name type="scientific">Penicillium steckii</name>
    <dbReference type="NCBI Taxonomy" id="303698"/>
    <lineage>
        <taxon>Eukaryota</taxon>
        <taxon>Fungi</taxon>
        <taxon>Dikarya</taxon>
        <taxon>Ascomycota</taxon>
        <taxon>Pezizomycotina</taxon>
        <taxon>Eurotiomycetes</taxon>
        <taxon>Eurotiomycetidae</taxon>
        <taxon>Eurotiales</taxon>
        <taxon>Aspergillaceae</taxon>
        <taxon>Penicillium</taxon>
    </lineage>
</organism>